<keyword evidence="1" id="KW-0472">Membrane</keyword>
<keyword evidence="1" id="KW-0812">Transmembrane</keyword>
<feature type="transmembrane region" description="Helical" evidence="1">
    <location>
        <begin position="20"/>
        <end position="39"/>
    </location>
</feature>
<evidence type="ECO:0000313" key="3">
    <source>
        <dbReference type="Proteomes" id="UP000035462"/>
    </source>
</evidence>
<evidence type="ECO:0000313" key="2">
    <source>
        <dbReference type="EMBL" id="KLE03622.1"/>
    </source>
</evidence>
<organism evidence="2 3">
    <name type="scientific">Aliarcobacter butzleri L352</name>
    <dbReference type="NCBI Taxonomy" id="1447260"/>
    <lineage>
        <taxon>Bacteria</taxon>
        <taxon>Pseudomonadati</taxon>
        <taxon>Campylobacterota</taxon>
        <taxon>Epsilonproteobacteria</taxon>
        <taxon>Campylobacterales</taxon>
        <taxon>Arcobacteraceae</taxon>
        <taxon>Aliarcobacter</taxon>
    </lineage>
</organism>
<dbReference type="EMBL" id="JAIT01000059">
    <property type="protein sequence ID" value="KLE03622.1"/>
    <property type="molecule type" value="Genomic_DNA"/>
</dbReference>
<protein>
    <submittedName>
        <fullName evidence="2">Uncharacterized protein</fullName>
    </submittedName>
</protein>
<proteinExistence type="predicted"/>
<comment type="caution">
    <text evidence="2">The sequence shown here is derived from an EMBL/GenBank/DDBJ whole genome shotgun (WGS) entry which is preliminary data.</text>
</comment>
<gene>
    <name evidence="2" type="ORF">AF77_09190</name>
</gene>
<name>A0A837JA99_9BACT</name>
<keyword evidence="1" id="KW-1133">Transmembrane helix</keyword>
<evidence type="ECO:0000256" key="1">
    <source>
        <dbReference type="SAM" id="Phobius"/>
    </source>
</evidence>
<dbReference type="RefSeq" id="WP_265597143.1">
    <property type="nucleotide sequence ID" value="NZ_JAIT01000059.1"/>
</dbReference>
<accession>A0A837JA99</accession>
<dbReference type="Proteomes" id="UP000035462">
    <property type="component" value="Unassembled WGS sequence"/>
</dbReference>
<sequence>MINKLLNKMNYQTKLTILRIGLLINAIMSFYFGLFLLGVTK</sequence>
<dbReference type="AlphaFoldDB" id="A0A837JA99"/>
<reference evidence="2 3" key="1">
    <citation type="submission" date="2014-01" db="EMBL/GenBank/DDBJ databases">
        <title>Development of a Comparative Genomic Fingerprinting Assay for High Resolution Genotyping of Arcobacter butzleri.</title>
        <authorList>
            <person name="Webb A.L."/>
            <person name="Inglis G.D."/>
            <person name="Kruczkiewicz P."/>
            <person name="Selinger L.B."/>
            <person name="Taboada E.N."/>
        </authorList>
    </citation>
    <scope>NUCLEOTIDE SEQUENCE [LARGE SCALE GENOMIC DNA]</scope>
    <source>
        <strain evidence="2 3">L352</strain>
    </source>
</reference>